<comment type="caution">
    <text evidence="1">The sequence shown here is derived from an EMBL/GenBank/DDBJ whole genome shotgun (WGS) entry which is preliminary data.</text>
</comment>
<organism evidence="1 2">
    <name type="scientific">Hibiscus sabdariffa</name>
    <name type="common">roselle</name>
    <dbReference type="NCBI Taxonomy" id="183260"/>
    <lineage>
        <taxon>Eukaryota</taxon>
        <taxon>Viridiplantae</taxon>
        <taxon>Streptophyta</taxon>
        <taxon>Embryophyta</taxon>
        <taxon>Tracheophyta</taxon>
        <taxon>Spermatophyta</taxon>
        <taxon>Magnoliopsida</taxon>
        <taxon>eudicotyledons</taxon>
        <taxon>Gunneridae</taxon>
        <taxon>Pentapetalae</taxon>
        <taxon>rosids</taxon>
        <taxon>malvids</taxon>
        <taxon>Malvales</taxon>
        <taxon>Malvaceae</taxon>
        <taxon>Malvoideae</taxon>
        <taxon>Hibiscus</taxon>
    </lineage>
</organism>
<name>A0ABR2GBN9_9ROSI</name>
<dbReference type="EMBL" id="JBBPBM010000001">
    <property type="protein sequence ID" value="KAK8600337.1"/>
    <property type="molecule type" value="Genomic_DNA"/>
</dbReference>
<dbReference type="Proteomes" id="UP001472677">
    <property type="component" value="Unassembled WGS sequence"/>
</dbReference>
<evidence type="ECO:0000313" key="2">
    <source>
        <dbReference type="Proteomes" id="UP001472677"/>
    </source>
</evidence>
<protein>
    <submittedName>
        <fullName evidence="1">Uncharacterized protein</fullName>
    </submittedName>
</protein>
<sequence length="83" mass="9164">MRAANSNVPQQVSTEVPHVSAAYVPPTQRIPKFSVQANTVNIPVTTQSPLLDGCVLKTLKAQFKLNYKKILLQRGLDGDEFQL</sequence>
<evidence type="ECO:0000313" key="1">
    <source>
        <dbReference type="EMBL" id="KAK8600337.1"/>
    </source>
</evidence>
<reference evidence="1 2" key="1">
    <citation type="journal article" date="2024" name="G3 (Bethesda)">
        <title>Genome assembly of Hibiscus sabdariffa L. provides insights into metabolisms of medicinal natural products.</title>
        <authorList>
            <person name="Kim T."/>
        </authorList>
    </citation>
    <scope>NUCLEOTIDE SEQUENCE [LARGE SCALE GENOMIC DNA]</scope>
    <source>
        <strain evidence="1">TK-2024</strain>
        <tissue evidence="1">Old leaves</tissue>
    </source>
</reference>
<proteinExistence type="predicted"/>
<accession>A0ABR2GBN9</accession>
<keyword evidence="2" id="KW-1185">Reference proteome</keyword>
<gene>
    <name evidence="1" type="ORF">V6N12_050193</name>
</gene>